<sequence>MIAMKNEPRHDRLPTRLSKKALRERTQWSDYARRRVVRSVKARGVALHGLMVAGPQPTTEEAVPRCEIAKCCLFQQSQWPPCCSIVWRRLSCVGWIRFKSGNGTGADNGCRVGAGNKTESESEQKARPGLRLTSIDTKDEKKTEILCPSWYLAVTVMGQPPIREQRPPGQLVCIVQVSFYIPKLASARVSARANRMNSFILCINWSRWSTGQSWSDRCLTLDSDLDEIE</sequence>
<evidence type="ECO:0000313" key="1">
    <source>
        <dbReference type="EMBL" id="GBP18032.1"/>
    </source>
</evidence>
<gene>
    <name evidence="1" type="ORF">EVAR_16978_1</name>
</gene>
<dbReference type="EMBL" id="BGZK01000092">
    <property type="protein sequence ID" value="GBP18032.1"/>
    <property type="molecule type" value="Genomic_DNA"/>
</dbReference>
<reference evidence="1 2" key="1">
    <citation type="journal article" date="2019" name="Commun. Biol.">
        <title>The bagworm genome reveals a unique fibroin gene that provides high tensile strength.</title>
        <authorList>
            <person name="Kono N."/>
            <person name="Nakamura H."/>
            <person name="Ohtoshi R."/>
            <person name="Tomita M."/>
            <person name="Numata K."/>
            <person name="Arakawa K."/>
        </authorList>
    </citation>
    <scope>NUCLEOTIDE SEQUENCE [LARGE SCALE GENOMIC DNA]</scope>
</reference>
<dbReference type="Proteomes" id="UP000299102">
    <property type="component" value="Unassembled WGS sequence"/>
</dbReference>
<protein>
    <submittedName>
        <fullName evidence="1">Uncharacterized protein</fullName>
    </submittedName>
</protein>
<organism evidence="1 2">
    <name type="scientific">Eumeta variegata</name>
    <name type="common">Bagworm moth</name>
    <name type="synonym">Eumeta japonica</name>
    <dbReference type="NCBI Taxonomy" id="151549"/>
    <lineage>
        <taxon>Eukaryota</taxon>
        <taxon>Metazoa</taxon>
        <taxon>Ecdysozoa</taxon>
        <taxon>Arthropoda</taxon>
        <taxon>Hexapoda</taxon>
        <taxon>Insecta</taxon>
        <taxon>Pterygota</taxon>
        <taxon>Neoptera</taxon>
        <taxon>Endopterygota</taxon>
        <taxon>Lepidoptera</taxon>
        <taxon>Glossata</taxon>
        <taxon>Ditrysia</taxon>
        <taxon>Tineoidea</taxon>
        <taxon>Psychidae</taxon>
        <taxon>Oiketicinae</taxon>
        <taxon>Eumeta</taxon>
    </lineage>
</organism>
<proteinExistence type="predicted"/>
<dbReference type="AlphaFoldDB" id="A0A4C1TVG3"/>
<accession>A0A4C1TVG3</accession>
<evidence type="ECO:0000313" key="2">
    <source>
        <dbReference type="Proteomes" id="UP000299102"/>
    </source>
</evidence>
<name>A0A4C1TVG3_EUMVA</name>
<comment type="caution">
    <text evidence="1">The sequence shown here is derived from an EMBL/GenBank/DDBJ whole genome shotgun (WGS) entry which is preliminary data.</text>
</comment>
<keyword evidence="2" id="KW-1185">Reference proteome</keyword>